<evidence type="ECO:0000256" key="1">
    <source>
        <dbReference type="ARBA" id="ARBA00004141"/>
    </source>
</evidence>
<comment type="subcellular location">
    <subcellularLocation>
        <location evidence="1">Membrane</location>
        <topology evidence="1">Multi-pass membrane protein</topology>
    </subcellularLocation>
</comment>
<name>A0A2P6SC23_ROSCH</name>
<evidence type="ECO:0000313" key="11">
    <source>
        <dbReference type="Proteomes" id="UP000238479"/>
    </source>
</evidence>
<dbReference type="AlphaFoldDB" id="A0A2P6SC23"/>
<accession>A0A2P6SC23</accession>
<keyword evidence="6" id="KW-0406">Ion transport</keyword>
<evidence type="ECO:0000256" key="9">
    <source>
        <dbReference type="SAM" id="Phobius"/>
    </source>
</evidence>
<proteinExistence type="inferred from homology"/>
<evidence type="ECO:0000256" key="2">
    <source>
        <dbReference type="ARBA" id="ARBA00007079"/>
    </source>
</evidence>
<organism evidence="10 11">
    <name type="scientific">Rosa chinensis</name>
    <name type="common">China rose</name>
    <dbReference type="NCBI Taxonomy" id="74649"/>
    <lineage>
        <taxon>Eukaryota</taxon>
        <taxon>Viridiplantae</taxon>
        <taxon>Streptophyta</taxon>
        <taxon>Embryophyta</taxon>
        <taxon>Tracheophyta</taxon>
        <taxon>Spermatophyta</taxon>
        <taxon>Magnoliopsida</taxon>
        <taxon>eudicotyledons</taxon>
        <taxon>Gunneridae</taxon>
        <taxon>Pentapetalae</taxon>
        <taxon>rosids</taxon>
        <taxon>fabids</taxon>
        <taxon>Rosales</taxon>
        <taxon>Rosaceae</taxon>
        <taxon>Rosoideae</taxon>
        <taxon>Rosoideae incertae sedis</taxon>
        <taxon>Rosa</taxon>
    </lineage>
</organism>
<dbReference type="Proteomes" id="UP000238479">
    <property type="component" value="Chromosome 1"/>
</dbReference>
<dbReference type="PANTHER" id="PTHR31086">
    <property type="entry name" value="ALUMINUM-ACTIVATED MALATE TRANSPORTER 10"/>
    <property type="match status" value="1"/>
</dbReference>
<dbReference type="GO" id="GO:0015743">
    <property type="term" value="P:malate transport"/>
    <property type="evidence" value="ECO:0007669"/>
    <property type="project" value="InterPro"/>
</dbReference>
<evidence type="ECO:0000256" key="3">
    <source>
        <dbReference type="ARBA" id="ARBA00022448"/>
    </source>
</evidence>
<keyword evidence="4 9" id="KW-0812">Transmembrane</keyword>
<evidence type="ECO:0000256" key="5">
    <source>
        <dbReference type="ARBA" id="ARBA00022989"/>
    </source>
</evidence>
<evidence type="ECO:0000313" key="10">
    <source>
        <dbReference type="EMBL" id="PRQ56222.1"/>
    </source>
</evidence>
<evidence type="ECO:0000256" key="4">
    <source>
        <dbReference type="ARBA" id="ARBA00022692"/>
    </source>
</evidence>
<evidence type="ECO:0000256" key="8">
    <source>
        <dbReference type="ARBA" id="ARBA00023303"/>
    </source>
</evidence>
<evidence type="ECO:0000256" key="7">
    <source>
        <dbReference type="ARBA" id="ARBA00023136"/>
    </source>
</evidence>
<dbReference type="GO" id="GO:0016020">
    <property type="term" value="C:membrane"/>
    <property type="evidence" value="ECO:0007669"/>
    <property type="project" value="UniProtKB-SubCell"/>
</dbReference>
<keyword evidence="5 9" id="KW-1133">Transmembrane helix</keyword>
<sequence length="118" mass="12741">MESSSISVGRSIPPGFEELHISDPRFPRQNCMGLSLAIVSLLLFFKEPLKYVSQYSIWAILTVVIIFKLSIGVTWNKGFNRALGTISAGGLALGIAELAVMAGSWQEVVIAVNIFIAG</sequence>
<comment type="similarity">
    <text evidence="2">Belongs to the aromatic acid exporter (TC 2.A.85) family.</text>
</comment>
<comment type="caution">
    <text evidence="10">The sequence shown here is derived from an EMBL/GenBank/DDBJ whole genome shotgun (WGS) entry which is preliminary data.</text>
</comment>
<reference evidence="10 11" key="1">
    <citation type="journal article" date="2018" name="Nat. Genet.">
        <title>The Rosa genome provides new insights in the design of modern roses.</title>
        <authorList>
            <person name="Bendahmane M."/>
        </authorList>
    </citation>
    <scope>NUCLEOTIDE SEQUENCE [LARGE SCALE GENOMIC DNA]</scope>
    <source>
        <strain evidence="11">cv. Old Blush</strain>
    </source>
</reference>
<feature type="transmembrane region" description="Helical" evidence="9">
    <location>
        <begin position="81"/>
        <end position="100"/>
    </location>
</feature>
<keyword evidence="11" id="KW-1185">Reference proteome</keyword>
<dbReference type="GO" id="GO:0034220">
    <property type="term" value="P:monoatomic ion transmembrane transport"/>
    <property type="evidence" value="ECO:0007669"/>
    <property type="project" value="UniProtKB-KW"/>
</dbReference>
<dbReference type="Pfam" id="PF11744">
    <property type="entry name" value="ALMT"/>
    <property type="match status" value="1"/>
</dbReference>
<dbReference type="InterPro" id="IPR020966">
    <property type="entry name" value="ALMT"/>
</dbReference>
<keyword evidence="8" id="KW-0407">Ion channel</keyword>
<keyword evidence="3" id="KW-0813">Transport</keyword>
<dbReference type="Gramene" id="PRQ56222">
    <property type="protein sequence ID" value="PRQ56222"/>
    <property type="gene ID" value="RchiOBHm_Chr1g0333421"/>
</dbReference>
<evidence type="ECO:0000256" key="6">
    <source>
        <dbReference type="ARBA" id="ARBA00023065"/>
    </source>
</evidence>
<dbReference type="STRING" id="74649.A0A2P6SC23"/>
<keyword evidence="7 9" id="KW-0472">Membrane</keyword>
<protein>
    <submittedName>
        <fullName evidence="10">Putative aluminum-activated malate transporter</fullName>
    </submittedName>
</protein>
<dbReference type="EMBL" id="PDCK01000039">
    <property type="protein sequence ID" value="PRQ56222.1"/>
    <property type="molecule type" value="Genomic_DNA"/>
</dbReference>
<feature type="transmembrane region" description="Helical" evidence="9">
    <location>
        <begin position="57"/>
        <end position="75"/>
    </location>
</feature>
<gene>
    <name evidence="10" type="ORF">RchiOBHm_Chr1g0333421</name>
</gene>